<dbReference type="AlphaFoldDB" id="A0A1G2KNF2"/>
<gene>
    <name evidence="3" type="primary">rpsF</name>
    <name evidence="5" type="ORF">A3C07_02045</name>
</gene>
<name>A0A1G2KNF2_9BACT</name>
<dbReference type="GO" id="GO:0005840">
    <property type="term" value="C:ribosome"/>
    <property type="evidence" value="ECO:0007669"/>
    <property type="project" value="UniProtKB-KW"/>
</dbReference>
<comment type="function">
    <text evidence="3">Binds together with bS18 to 16S ribosomal RNA.</text>
</comment>
<dbReference type="Pfam" id="PF01250">
    <property type="entry name" value="Ribosomal_S6"/>
    <property type="match status" value="1"/>
</dbReference>
<dbReference type="GO" id="GO:0070181">
    <property type="term" value="F:small ribosomal subunit rRNA binding"/>
    <property type="evidence" value="ECO:0007669"/>
    <property type="project" value="TreeGrafter"/>
</dbReference>
<dbReference type="InterPro" id="IPR035980">
    <property type="entry name" value="Ribosomal_bS6_sf"/>
</dbReference>
<comment type="caution">
    <text evidence="5">The sequence shown here is derived from an EMBL/GenBank/DDBJ whole genome shotgun (WGS) entry which is preliminary data.</text>
</comment>
<protein>
    <recommendedName>
        <fullName evidence="2 3">Small ribosomal subunit protein bS6</fullName>
    </recommendedName>
</protein>
<evidence type="ECO:0000313" key="6">
    <source>
        <dbReference type="Proteomes" id="UP000179023"/>
    </source>
</evidence>
<keyword evidence="3" id="KW-0689">Ribosomal protein</keyword>
<feature type="region of interest" description="Disordered" evidence="4">
    <location>
        <begin position="113"/>
        <end position="144"/>
    </location>
</feature>
<dbReference type="SUPFAM" id="SSF54995">
    <property type="entry name" value="Ribosomal protein S6"/>
    <property type="match status" value="1"/>
</dbReference>
<dbReference type="InterPro" id="IPR020814">
    <property type="entry name" value="Ribosomal_S6_plastid/chlpt"/>
</dbReference>
<evidence type="ECO:0000256" key="1">
    <source>
        <dbReference type="ARBA" id="ARBA00009512"/>
    </source>
</evidence>
<comment type="similarity">
    <text evidence="1 3">Belongs to the bacterial ribosomal protein bS6 family.</text>
</comment>
<sequence>MIRVLISVNPLLLPVNTESRNYELAYLLSPSTPEGEVLTHAGKLTTLIEDAKGVVRHVEAPKKIKLSYPVKKERNAYFGWTTFTMTPSYLADFEKKVKTQKFLRHLTVQHEETRRVPQFRPQTARPFKERPIPRESEKPEEKLDLEALDKRLEEILGK</sequence>
<dbReference type="EMBL" id="MHQI01000006">
    <property type="protein sequence ID" value="OHA00804.1"/>
    <property type="molecule type" value="Genomic_DNA"/>
</dbReference>
<dbReference type="InterPro" id="IPR000529">
    <property type="entry name" value="Ribosomal_bS6"/>
</dbReference>
<dbReference type="STRING" id="1802270.A3C07_02045"/>
<dbReference type="Gene3D" id="3.30.70.60">
    <property type="match status" value="1"/>
</dbReference>
<dbReference type="GO" id="GO:0003735">
    <property type="term" value="F:structural constituent of ribosome"/>
    <property type="evidence" value="ECO:0007669"/>
    <property type="project" value="InterPro"/>
</dbReference>
<evidence type="ECO:0000313" key="5">
    <source>
        <dbReference type="EMBL" id="OHA00804.1"/>
    </source>
</evidence>
<evidence type="ECO:0000256" key="3">
    <source>
        <dbReference type="HAMAP-Rule" id="MF_00360"/>
    </source>
</evidence>
<dbReference type="PANTHER" id="PTHR21011:SF1">
    <property type="entry name" value="SMALL RIBOSOMAL SUBUNIT PROTEIN BS6M"/>
    <property type="match status" value="1"/>
</dbReference>
<organism evidence="5 6">
    <name type="scientific">Candidatus Sungbacteria bacterium RIFCSPHIGHO2_02_FULL_47_11</name>
    <dbReference type="NCBI Taxonomy" id="1802270"/>
    <lineage>
        <taxon>Bacteria</taxon>
        <taxon>Candidatus Sungiibacteriota</taxon>
    </lineage>
</organism>
<dbReference type="GO" id="GO:0005737">
    <property type="term" value="C:cytoplasm"/>
    <property type="evidence" value="ECO:0007669"/>
    <property type="project" value="UniProtKB-ARBA"/>
</dbReference>
<dbReference type="PANTHER" id="PTHR21011">
    <property type="entry name" value="MITOCHONDRIAL 28S RIBOSOMAL PROTEIN S6"/>
    <property type="match status" value="1"/>
</dbReference>
<dbReference type="InterPro" id="IPR014717">
    <property type="entry name" value="Transl_elong_EF1B/ribsomal_bS6"/>
</dbReference>
<evidence type="ECO:0000256" key="4">
    <source>
        <dbReference type="SAM" id="MobiDB-lite"/>
    </source>
</evidence>
<keyword evidence="3" id="KW-0699">rRNA-binding</keyword>
<dbReference type="Proteomes" id="UP000179023">
    <property type="component" value="Unassembled WGS sequence"/>
</dbReference>
<dbReference type="HAMAP" id="MF_00360">
    <property type="entry name" value="Ribosomal_bS6"/>
    <property type="match status" value="1"/>
</dbReference>
<feature type="compositionally biased region" description="Basic and acidic residues" evidence="4">
    <location>
        <begin position="126"/>
        <end position="144"/>
    </location>
</feature>
<reference evidence="5 6" key="1">
    <citation type="journal article" date="2016" name="Nat. Commun.">
        <title>Thousands of microbial genomes shed light on interconnected biogeochemical processes in an aquifer system.</title>
        <authorList>
            <person name="Anantharaman K."/>
            <person name="Brown C.T."/>
            <person name="Hug L.A."/>
            <person name="Sharon I."/>
            <person name="Castelle C.J."/>
            <person name="Probst A.J."/>
            <person name="Thomas B.C."/>
            <person name="Singh A."/>
            <person name="Wilkins M.J."/>
            <person name="Karaoz U."/>
            <person name="Brodie E.L."/>
            <person name="Williams K.H."/>
            <person name="Hubbard S.S."/>
            <person name="Banfield J.F."/>
        </authorList>
    </citation>
    <scope>NUCLEOTIDE SEQUENCE [LARGE SCALE GENOMIC DNA]</scope>
</reference>
<accession>A0A1G2KNF2</accession>
<keyword evidence="3" id="KW-0687">Ribonucleoprotein</keyword>
<dbReference type="GO" id="GO:0006412">
    <property type="term" value="P:translation"/>
    <property type="evidence" value="ECO:0007669"/>
    <property type="project" value="UniProtKB-UniRule"/>
</dbReference>
<dbReference type="GO" id="GO:1990904">
    <property type="term" value="C:ribonucleoprotein complex"/>
    <property type="evidence" value="ECO:0007669"/>
    <property type="project" value="UniProtKB-KW"/>
</dbReference>
<proteinExistence type="inferred from homology"/>
<evidence type="ECO:0000256" key="2">
    <source>
        <dbReference type="ARBA" id="ARBA00035294"/>
    </source>
</evidence>
<keyword evidence="3" id="KW-0694">RNA-binding</keyword>